<keyword evidence="2" id="KW-0547">Nucleotide-binding</keyword>
<dbReference type="Proteomes" id="UP000823927">
    <property type="component" value="Unassembled WGS sequence"/>
</dbReference>
<keyword evidence="1" id="KW-0813">Transport</keyword>
<protein>
    <submittedName>
        <fullName evidence="5">ABC transporter ATP-binding protein</fullName>
    </submittedName>
</protein>
<evidence type="ECO:0000259" key="4">
    <source>
        <dbReference type="PROSITE" id="PS50893"/>
    </source>
</evidence>
<comment type="caution">
    <text evidence="5">The sequence shown here is derived from an EMBL/GenBank/DDBJ whole genome shotgun (WGS) entry which is preliminary data.</text>
</comment>
<keyword evidence="3 5" id="KW-0067">ATP-binding</keyword>
<proteinExistence type="predicted"/>
<reference evidence="5" key="2">
    <citation type="journal article" date="2021" name="PeerJ">
        <title>Extensive microbial diversity within the chicken gut microbiome revealed by metagenomics and culture.</title>
        <authorList>
            <person name="Gilroy R."/>
            <person name="Ravi A."/>
            <person name="Getino M."/>
            <person name="Pursley I."/>
            <person name="Horton D.L."/>
            <person name="Alikhan N.F."/>
            <person name="Baker D."/>
            <person name="Gharbi K."/>
            <person name="Hall N."/>
            <person name="Watson M."/>
            <person name="Adriaenssens E.M."/>
            <person name="Foster-Nyarko E."/>
            <person name="Jarju S."/>
            <person name="Secka A."/>
            <person name="Antonio M."/>
            <person name="Oren A."/>
            <person name="Chaudhuri R.R."/>
            <person name="La Ragione R."/>
            <person name="Hildebrand F."/>
            <person name="Pallen M.J."/>
        </authorList>
    </citation>
    <scope>NUCLEOTIDE SEQUENCE</scope>
    <source>
        <strain evidence="5">CHK178-757</strain>
    </source>
</reference>
<name>A0A9D1JPV6_9FIRM</name>
<evidence type="ECO:0000256" key="1">
    <source>
        <dbReference type="ARBA" id="ARBA00022448"/>
    </source>
</evidence>
<evidence type="ECO:0000256" key="3">
    <source>
        <dbReference type="ARBA" id="ARBA00022840"/>
    </source>
</evidence>
<dbReference type="Gene3D" id="3.40.50.300">
    <property type="entry name" value="P-loop containing nucleotide triphosphate hydrolases"/>
    <property type="match status" value="1"/>
</dbReference>
<accession>A0A9D1JPV6</accession>
<evidence type="ECO:0000256" key="2">
    <source>
        <dbReference type="ARBA" id="ARBA00022741"/>
    </source>
</evidence>
<dbReference type="SUPFAM" id="SSF52540">
    <property type="entry name" value="P-loop containing nucleoside triphosphate hydrolases"/>
    <property type="match status" value="1"/>
</dbReference>
<dbReference type="InterPro" id="IPR003593">
    <property type="entry name" value="AAA+_ATPase"/>
</dbReference>
<dbReference type="PANTHER" id="PTHR42939">
    <property type="entry name" value="ABC TRANSPORTER ATP-BINDING PROTEIN ALBC-RELATED"/>
    <property type="match status" value="1"/>
</dbReference>
<dbReference type="SMART" id="SM00382">
    <property type="entry name" value="AAA"/>
    <property type="match status" value="1"/>
</dbReference>
<dbReference type="EMBL" id="DVIT01000012">
    <property type="protein sequence ID" value="HIS46512.1"/>
    <property type="molecule type" value="Genomic_DNA"/>
</dbReference>
<dbReference type="InterPro" id="IPR003439">
    <property type="entry name" value="ABC_transporter-like_ATP-bd"/>
</dbReference>
<dbReference type="GO" id="GO:0005524">
    <property type="term" value="F:ATP binding"/>
    <property type="evidence" value="ECO:0007669"/>
    <property type="project" value="UniProtKB-KW"/>
</dbReference>
<reference evidence="5" key="1">
    <citation type="submission" date="2020-10" db="EMBL/GenBank/DDBJ databases">
        <authorList>
            <person name="Gilroy R."/>
        </authorList>
    </citation>
    <scope>NUCLEOTIDE SEQUENCE</scope>
    <source>
        <strain evidence="5">CHK178-757</strain>
    </source>
</reference>
<evidence type="ECO:0000313" key="6">
    <source>
        <dbReference type="Proteomes" id="UP000823927"/>
    </source>
</evidence>
<sequence>MRYEPLLSVNNLNVWYDRKYPVLSGLCLELGTHEVVGLIGLNGAGKTTFIKTIAGLLPGFSLDHLWWKGQEFASGGRTGLFRDPDFKKERYVVFDQDSSFMYFTFREYLDYVAAAYGLARPDVSHLVKGFHFEAFQDVLLKELSTGNLKKAWLITGFALRPKLLFLDEPVNGLDFSSTEFLYELMRGYKAYGTILFSSHVLESICLTSQRVLVLESGRIRREFTGGDIEAKHIREVLWDESHDEGLC</sequence>
<organism evidence="5 6">
    <name type="scientific">Candidatus Scybalocola faecigallinarum</name>
    <dbReference type="NCBI Taxonomy" id="2840941"/>
    <lineage>
        <taxon>Bacteria</taxon>
        <taxon>Bacillati</taxon>
        <taxon>Bacillota</taxon>
        <taxon>Clostridia</taxon>
        <taxon>Lachnospirales</taxon>
        <taxon>Lachnospiraceae</taxon>
        <taxon>Lachnospiraceae incertae sedis</taxon>
        <taxon>Candidatus Scybalocola (ex Gilroy et al. 2021)</taxon>
    </lineage>
</organism>
<evidence type="ECO:0000313" key="5">
    <source>
        <dbReference type="EMBL" id="HIS46512.1"/>
    </source>
</evidence>
<dbReference type="AlphaFoldDB" id="A0A9D1JPV6"/>
<dbReference type="InterPro" id="IPR051782">
    <property type="entry name" value="ABC_Transporter_VariousFunc"/>
</dbReference>
<dbReference type="Pfam" id="PF00005">
    <property type="entry name" value="ABC_tran"/>
    <property type="match status" value="1"/>
</dbReference>
<dbReference type="PROSITE" id="PS50893">
    <property type="entry name" value="ABC_TRANSPORTER_2"/>
    <property type="match status" value="1"/>
</dbReference>
<dbReference type="InterPro" id="IPR027417">
    <property type="entry name" value="P-loop_NTPase"/>
</dbReference>
<gene>
    <name evidence="5" type="ORF">IAB46_02955</name>
</gene>
<feature type="domain" description="ABC transporter" evidence="4">
    <location>
        <begin position="7"/>
        <end position="241"/>
    </location>
</feature>
<dbReference type="PANTHER" id="PTHR42939:SF1">
    <property type="entry name" value="ABC TRANSPORTER ATP-BINDING PROTEIN ALBC-RELATED"/>
    <property type="match status" value="1"/>
</dbReference>
<dbReference type="GO" id="GO:0016887">
    <property type="term" value="F:ATP hydrolysis activity"/>
    <property type="evidence" value="ECO:0007669"/>
    <property type="project" value="InterPro"/>
</dbReference>